<sequence length="266" mass="30387">MKTPRAPRGQNGLSSYGKDMVENGCCRLEKIYGQNRLGLLTLTYPSLPEDYLLLLIADHSEIVRQFSQQLDREITRKSPKSKGHYIGVTEIQAGRMDRTGIPCPHLHIIYPSHGGGSIWDWWITADRIREIWHSILSARLARYLPPDQLPEIDVRASVDCQKLKKSPAKYLCKYLSKGSCIKKIKESKYSDYLPSAWWHCGRTLARDIKNHIIKAPVTLLTAIREGIDLVGRGLCEYLYPVERDEKVFGWVGKLTKLGSKFFRNSS</sequence>
<evidence type="ECO:0000313" key="2">
    <source>
        <dbReference type="Proteomes" id="UP000376575"/>
    </source>
</evidence>
<comment type="caution">
    <text evidence="1">The sequence shown here is derived from an EMBL/GenBank/DDBJ whole genome shotgun (WGS) entry which is preliminary data.</text>
</comment>
<reference evidence="1 2" key="1">
    <citation type="journal article" date="2019" name="FEMS Microbiol. Lett.">
        <title>A novel salt-tolerant genotype illuminates the sucrose gene evolution in freshwater bloom-forming cyanobacterium Microcystis aeruginosa.</title>
        <authorList>
            <person name="Tanabe Y."/>
            <person name="Yamaguchi H."/>
            <person name="Sano T."/>
            <person name="Kawachi M."/>
        </authorList>
    </citation>
    <scope>NUCLEOTIDE SEQUENCE [LARGE SCALE GENOMIC DNA]</scope>
    <source>
        <strain evidence="1 2">NIES-4325</strain>
    </source>
</reference>
<dbReference type="Proteomes" id="UP000376575">
    <property type="component" value="Unassembled WGS sequence"/>
</dbReference>
<gene>
    <name evidence="1" type="ORF">MiAbW_03600</name>
</gene>
<evidence type="ECO:0000313" key="1">
    <source>
        <dbReference type="EMBL" id="GEA29018.1"/>
    </source>
</evidence>
<proteinExistence type="predicted"/>
<accession>A0A5J4FEQ2</accession>
<dbReference type="EMBL" id="BJKP01000073">
    <property type="protein sequence ID" value="GEA29018.1"/>
    <property type="molecule type" value="Genomic_DNA"/>
</dbReference>
<protein>
    <submittedName>
        <fullName evidence="1">Uncharacterized protein</fullName>
    </submittedName>
</protein>
<name>A0A5J4FEQ2_MICAE</name>
<dbReference type="AlphaFoldDB" id="A0A5J4FEQ2"/>
<organism evidence="1 2">
    <name type="scientific">Microcystis aeruginosa NIES-4325</name>
    <dbReference type="NCBI Taxonomy" id="2569534"/>
    <lineage>
        <taxon>Bacteria</taxon>
        <taxon>Bacillati</taxon>
        <taxon>Cyanobacteriota</taxon>
        <taxon>Cyanophyceae</taxon>
        <taxon>Oscillatoriophycideae</taxon>
        <taxon>Chroococcales</taxon>
        <taxon>Microcystaceae</taxon>
        <taxon>Microcystis</taxon>
    </lineage>
</organism>